<dbReference type="PANTHER" id="PTHR30136">
    <property type="entry name" value="HELIX-TURN-HELIX TRANSCRIPTIONAL REGULATOR, ICLR FAMILY"/>
    <property type="match status" value="1"/>
</dbReference>
<comment type="caution">
    <text evidence="6">The sequence shown here is derived from an EMBL/GenBank/DDBJ whole genome shotgun (WGS) entry which is preliminary data.</text>
</comment>
<evidence type="ECO:0000259" key="4">
    <source>
        <dbReference type="PROSITE" id="PS51077"/>
    </source>
</evidence>
<evidence type="ECO:0000256" key="1">
    <source>
        <dbReference type="ARBA" id="ARBA00023015"/>
    </source>
</evidence>
<dbReference type="Gene3D" id="1.10.10.10">
    <property type="entry name" value="Winged helix-like DNA-binding domain superfamily/Winged helix DNA-binding domain"/>
    <property type="match status" value="1"/>
</dbReference>
<dbReference type="PROSITE" id="PS51078">
    <property type="entry name" value="ICLR_ED"/>
    <property type="match status" value="1"/>
</dbReference>
<dbReference type="SUPFAM" id="SSF55781">
    <property type="entry name" value="GAF domain-like"/>
    <property type="match status" value="1"/>
</dbReference>
<keyword evidence="1" id="KW-0805">Transcription regulation</keyword>
<protein>
    <submittedName>
        <fullName evidence="6">IclR family transcriptional regulator</fullName>
    </submittedName>
</protein>
<dbReference type="InterPro" id="IPR014757">
    <property type="entry name" value="Tscrpt_reg_IclR_C"/>
</dbReference>
<dbReference type="PANTHER" id="PTHR30136:SF35">
    <property type="entry name" value="HTH-TYPE TRANSCRIPTIONAL REGULATOR RV1719"/>
    <property type="match status" value="1"/>
</dbReference>
<dbReference type="SUPFAM" id="SSF46785">
    <property type="entry name" value="Winged helix' DNA-binding domain"/>
    <property type="match status" value="1"/>
</dbReference>
<keyword evidence="2" id="KW-0238">DNA-binding</keyword>
<dbReference type="PROSITE" id="PS51077">
    <property type="entry name" value="HTH_ICLR"/>
    <property type="match status" value="1"/>
</dbReference>
<dbReference type="Proteomes" id="UP001203512">
    <property type="component" value="Unassembled WGS sequence"/>
</dbReference>
<dbReference type="InterPro" id="IPR050707">
    <property type="entry name" value="HTH_MetabolicPath_Reg"/>
</dbReference>
<evidence type="ECO:0000259" key="5">
    <source>
        <dbReference type="PROSITE" id="PS51078"/>
    </source>
</evidence>
<evidence type="ECO:0000256" key="3">
    <source>
        <dbReference type="ARBA" id="ARBA00023163"/>
    </source>
</evidence>
<evidence type="ECO:0000256" key="2">
    <source>
        <dbReference type="ARBA" id="ARBA00023125"/>
    </source>
</evidence>
<dbReference type="InterPro" id="IPR029016">
    <property type="entry name" value="GAF-like_dom_sf"/>
</dbReference>
<reference evidence="6 7" key="1">
    <citation type="submission" date="2022-04" db="EMBL/GenBank/DDBJ databases">
        <authorList>
            <person name="Huq M.A."/>
        </authorList>
    </citation>
    <scope>NUCLEOTIDE SEQUENCE [LARGE SCALE GENOMIC DNA]</scope>
    <source>
        <strain evidence="6 7">MAH-33</strain>
    </source>
</reference>
<accession>A0ABT0E0A8</accession>
<dbReference type="Pfam" id="PF01614">
    <property type="entry name" value="IclR_C"/>
    <property type="match status" value="1"/>
</dbReference>
<dbReference type="RefSeq" id="WP_247233646.1">
    <property type="nucleotide sequence ID" value="NZ_JALKHS010000011.1"/>
</dbReference>
<evidence type="ECO:0000313" key="7">
    <source>
        <dbReference type="Proteomes" id="UP001203512"/>
    </source>
</evidence>
<dbReference type="InterPro" id="IPR005471">
    <property type="entry name" value="Tscrpt_reg_IclR_N"/>
</dbReference>
<dbReference type="InterPro" id="IPR036388">
    <property type="entry name" value="WH-like_DNA-bd_sf"/>
</dbReference>
<feature type="domain" description="IclR-ED" evidence="5">
    <location>
        <begin position="64"/>
        <end position="249"/>
    </location>
</feature>
<dbReference type="InterPro" id="IPR036390">
    <property type="entry name" value="WH_DNA-bd_sf"/>
</dbReference>
<sequence length="249" mass="27422">MNEQTLSPTVKSAMRTIDIIEYVVSCRRPLVAQEIARALSIPVSSLSYLLATLTERGYLQREGRRYSAGPGLARLQGPTPAFSLAERAAPLVRSLRVQLNETSSFFVRQGWEMEALVTETSDHALRYAVQTGRRTPLHCFSAGKALLAAMPDDEFERYLKESRREALTPTTITDADALREEIGLVRQTGVARTREESTPGIYGLAYAAQVDGEVAGAFSVAVPVVRFDEELDRRVVSALTRTAALFDIA</sequence>
<dbReference type="Gene3D" id="3.30.450.40">
    <property type="match status" value="1"/>
</dbReference>
<gene>
    <name evidence="6" type="ORF">MU848_14390</name>
</gene>
<proteinExistence type="predicted"/>
<name>A0ABT0E0A8_9SPHN</name>
<dbReference type="EMBL" id="JALKHS010000011">
    <property type="protein sequence ID" value="MCK0532775.1"/>
    <property type="molecule type" value="Genomic_DNA"/>
</dbReference>
<keyword evidence="7" id="KW-1185">Reference proteome</keyword>
<organism evidence="6 7">
    <name type="scientific">Sphingobium agri</name>
    <dbReference type="NCBI Taxonomy" id="2933566"/>
    <lineage>
        <taxon>Bacteria</taxon>
        <taxon>Pseudomonadati</taxon>
        <taxon>Pseudomonadota</taxon>
        <taxon>Alphaproteobacteria</taxon>
        <taxon>Sphingomonadales</taxon>
        <taxon>Sphingomonadaceae</taxon>
        <taxon>Sphingobium</taxon>
    </lineage>
</organism>
<dbReference type="Pfam" id="PF09339">
    <property type="entry name" value="HTH_IclR"/>
    <property type="match status" value="1"/>
</dbReference>
<keyword evidence="3" id="KW-0804">Transcription</keyword>
<feature type="domain" description="HTH iclR-type" evidence="4">
    <location>
        <begin position="10"/>
        <end position="70"/>
    </location>
</feature>
<evidence type="ECO:0000313" key="6">
    <source>
        <dbReference type="EMBL" id="MCK0532775.1"/>
    </source>
</evidence>